<organism evidence="1">
    <name type="scientific">Arundo donax</name>
    <name type="common">Giant reed</name>
    <name type="synonym">Donax arundinaceus</name>
    <dbReference type="NCBI Taxonomy" id="35708"/>
    <lineage>
        <taxon>Eukaryota</taxon>
        <taxon>Viridiplantae</taxon>
        <taxon>Streptophyta</taxon>
        <taxon>Embryophyta</taxon>
        <taxon>Tracheophyta</taxon>
        <taxon>Spermatophyta</taxon>
        <taxon>Magnoliopsida</taxon>
        <taxon>Liliopsida</taxon>
        <taxon>Poales</taxon>
        <taxon>Poaceae</taxon>
        <taxon>PACMAD clade</taxon>
        <taxon>Arundinoideae</taxon>
        <taxon>Arundineae</taxon>
        <taxon>Arundo</taxon>
    </lineage>
</organism>
<reference evidence="1" key="1">
    <citation type="submission" date="2014-09" db="EMBL/GenBank/DDBJ databases">
        <authorList>
            <person name="Magalhaes I.L.F."/>
            <person name="Oliveira U."/>
            <person name="Santos F.R."/>
            <person name="Vidigal T.H.D.A."/>
            <person name="Brescovit A.D."/>
            <person name="Santos A.J."/>
        </authorList>
    </citation>
    <scope>NUCLEOTIDE SEQUENCE</scope>
    <source>
        <tissue evidence="1">Shoot tissue taken approximately 20 cm above the soil surface</tissue>
    </source>
</reference>
<name>A0A0A9GFP7_ARUDO</name>
<evidence type="ECO:0000313" key="1">
    <source>
        <dbReference type="EMBL" id="JAE23920.1"/>
    </source>
</evidence>
<proteinExistence type="predicted"/>
<dbReference type="EMBL" id="GBRH01173976">
    <property type="protein sequence ID" value="JAE23920.1"/>
    <property type="molecule type" value="Transcribed_RNA"/>
</dbReference>
<accession>A0A0A9GFP7</accession>
<reference evidence="1" key="2">
    <citation type="journal article" date="2015" name="Data Brief">
        <title>Shoot transcriptome of the giant reed, Arundo donax.</title>
        <authorList>
            <person name="Barrero R.A."/>
            <person name="Guerrero F.D."/>
            <person name="Moolhuijzen P."/>
            <person name="Goolsby J.A."/>
            <person name="Tidwell J."/>
            <person name="Bellgard S.E."/>
            <person name="Bellgard M.I."/>
        </authorList>
    </citation>
    <scope>NUCLEOTIDE SEQUENCE</scope>
    <source>
        <tissue evidence="1">Shoot tissue taken approximately 20 cm above the soil surface</tissue>
    </source>
</reference>
<dbReference type="AlphaFoldDB" id="A0A0A9GFP7"/>
<sequence>MLLSFRNCASIGCVIELSQLQLNRK</sequence>
<protein>
    <submittedName>
        <fullName evidence="1">Uncharacterized protein</fullName>
    </submittedName>
</protein>